<dbReference type="GO" id="GO:0052693">
    <property type="term" value="F:epoxyqueuosine reductase activity"/>
    <property type="evidence" value="ECO:0007669"/>
    <property type="project" value="UniProtKB-UniRule"/>
</dbReference>
<sequence>MMKKNYQLELDKVVTNLTENCHPRLLLHACCAPCSSYVLEYLSRFFDITLFYYNPNITSKEEYSKRVQEVQRLLQEMPLPAPVSFLAGRYDPERFFAMAKGMETLPEGGQRCFACYRLRLTEAAAAAKTGGFDWFTTTLSISPHKNAQKLNEIGLELAQQAGVRWLPSDFKKRGGYQRSIALSRQYSLYRQNYCGCIYSQTEAEQRRKGDCSLEKG</sequence>
<evidence type="ECO:0000256" key="16">
    <source>
        <dbReference type="ARBA" id="ARBA00047415"/>
    </source>
</evidence>
<keyword evidence="10 17" id="KW-0560">Oxidoreductase</keyword>
<dbReference type="EC" id="1.17.99.6" evidence="4 17"/>
<dbReference type="GO" id="GO:0051539">
    <property type="term" value="F:4 iron, 4 sulfur cluster binding"/>
    <property type="evidence" value="ECO:0007669"/>
    <property type="project" value="UniProtKB-UniRule"/>
</dbReference>
<reference evidence="18" key="1">
    <citation type="submission" date="2023-09" db="EMBL/GenBank/DDBJ databases">
        <authorList>
            <person name="Zeng C."/>
        </authorList>
    </citation>
    <scope>NUCLEOTIDE SEQUENCE</scope>
    <source>
        <strain evidence="18">ZCY20-5</strain>
    </source>
</reference>
<keyword evidence="6 17" id="KW-0004">4Fe-4S</keyword>
<dbReference type="EMBL" id="CP135996">
    <property type="protein sequence ID" value="WOC32326.1"/>
    <property type="molecule type" value="Genomic_DNA"/>
</dbReference>
<evidence type="ECO:0000256" key="13">
    <source>
        <dbReference type="ARBA" id="ARBA00023157"/>
    </source>
</evidence>
<keyword evidence="7 17" id="KW-0819">tRNA processing</keyword>
<keyword evidence="11 17" id="KW-0408">Iron</keyword>
<comment type="pathway">
    <text evidence="2 17">tRNA modification; tRNA-queuosine biosynthesis.</text>
</comment>
<dbReference type="HAMAP" id="MF_02089">
    <property type="entry name" value="QueH"/>
    <property type="match status" value="1"/>
</dbReference>
<keyword evidence="13 17" id="KW-1015">Disulfide bond</keyword>
<dbReference type="GO" id="GO:0046872">
    <property type="term" value="F:metal ion binding"/>
    <property type="evidence" value="ECO:0007669"/>
    <property type="project" value="UniProtKB-KW"/>
</dbReference>
<evidence type="ECO:0000256" key="5">
    <source>
        <dbReference type="ARBA" id="ARBA00016895"/>
    </source>
</evidence>
<evidence type="ECO:0000256" key="1">
    <source>
        <dbReference type="ARBA" id="ARBA00002268"/>
    </source>
</evidence>
<dbReference type="Pfam" id="PF02677">
    <property type="entry name" value="QueH"/>
    <property type="match status" value="1"/>
</dbReference>
<keyword evidence="14 17" id="KW-0676">Redox-active center</keyword>
<dbReference type="PANTHER" id="PTHR36701">
    <property type="entry name" value="EPOXYQUEUOSINE REDUCTASE QUEH"/>
    <property type="match status" value="1"/>
</dbReference>
<evidence type="ECO:0000256" key="12">
    <source>
        <dbReference type="ARBA" id="ARBA00023014"/>
    </source>
</evidence>
<evidence type="ECO:0000256" key="3">
    <source>
        <dbReference type="ARBA" id="ARBA00008207"/>
    </source>
</evidence>
<evidence type="ECO:0000256" key="7">
    <source>
        <dbReference type="ARBA" id="ARBA00022694"/>
    </source>
</evidence>
<evidence type="ECO:0000256" key="2">
    <source>
        <dbReference type="ARBA" id="ARBA00004691"/>
    </source>
</evidence>
<evidence type="ECO:0000313" key="19">
    <source>
        <dbReference type="Proteomes" id="UP001300604"/>
    </source>
</evidence>
<feature type="binding site" evidence="17">
    <location>
        <position position="30"/>
    </location>
    <ligand>
        <name>[4Fe-4S] cluster</name>
        <dbReference type="ChEBI" id="CHEBI:49883"/>
    </ligand>
</feature>
<name>A0AA97H166_9FIRM</name>
<accession>A0AA97H166</accession>
<dbReference type="PANTHER" id="PTHR36701:SF1">
    <property type="entry name" value="EPOXYQUEUOSINE REDUCTASE QUEH"/>
    <property type="match status" value="1"/>
</dbReference>
<keyword evidence="9 17" id="KW-0671">Queuosine biosynthesis</keyword>
<gene>
    <name evidence="17" type="primary">queH</name>
    <name evidence="18" type="ORF">PXC00_00225</name>
</gene>
<evidence type="ECO:0000256" key="17">
    <source>
        <dbReference type="HAMAP-Rule" id="MF_02089"/>
    </source>
</evidence>
<organism evidence="18 19">
    <name type="scientific">Caproicibacterium argilliputei</name>
    <dbReference type="NCBI Taxonomy" id="3030016"/>
    <lineage>
        <taxon>Bacteria</taxon>
        <taxon>Bacillati</taxon>
        <taxon>Bacillota</taxon>
        <taxon>Clostridia</taxon>
        <taxon>Eubacteriales</taxon>
        <taxon>Oscillospiraceae</taxon>
        <taxon>Caproicibacterium</taxon>
    </lineage>
</organism>
<evidence type="ECO:0000256" key="9">
    <source>
        <dbReference type="ARBA" id="ARBA00022785"/>
    </source>
</evidence>
<keyword evidence="8 17" id="KW-0479">Metal-binding</keyword>
<feature type="binding site" evidence="17">
    <location>
        <position position="115"/>
    </location>
    <ligand>
        <name>[4Fe-4S] cluster</name>
        <dbReference type="ChEBI" id="CHEBI:49883"/>
    </ligand>
</feature>
<evidence type="ECO:0000256" key="15">
    <source>
        <dbReference type="ARBA" id="ARBA00031446"/>
    </source>
</evidence>
<feature type="disulfide bond" description="Redox-active" evidence="17">
    <location>
        <begin position="194"/>
        <end position="196"/>
    </location>
</feature>
<dbReference type="GO" id="GO:0008616">
    <property type="term" value="P:tRNA queuosine(34) biosynthetic process"/>
    <property type="evidence" value="ECO:0007669"/>
    <property type="project" value="UniProtKB-UniRule"/>
</dbReference>
<dbReference type="Proteomes" id="UP001300604">
    <property type="component" value="Chromosome"/>
</dbReference>
<evidence type="ECO:0000256" key="8">
    <source>
        <dbReference type="ARBA" id="ARBA00022723"/>
    </source>
</evidence>
<dbReference type="InterPro" id="IPR003828">
    <property type="entry name" value="QueH"/>
</dbReference>
<proteinExistence type="inferred from homology"/>
<feature type="binding site" evidence="17">
    <location>
        <position position="31"/>
    </location>
    <ligand>
        <name>[4Fe-4S] cluster</name>
        <dbReference type="ChEBI" id="CHEBI:49883"/>
    </ligand>
</feature>
<keyword evidence="12 17" id="KW-0411">Iron-sulfur</keyword>
<dbReference type="KEGG" id="carl:PXC00_00225"/>
<evidence type="ECO:0000256" key="11">
    <source>
        <dbReference type="ARBA" id="ARBA00023004"/>
    </source>
</evidence>
<evidence type="ECO:0000256" key="14">
    <source>
        <dbReference type="ARBA" id="ARBA00023284"/>
    </source>
</evidence>
<comment type="function">
    <text evidence="1 17">Catalyzes the conversion of epoxyqueuosine (oQ) to queuosine (Q), which is a hypermodified base found in the wobble positions of tRNA(Asp), tRNA(Asn), tRNA(His) and tRNA(Tyr).</text>
</comment>
<reference evidence="18" key="2">
    <citation type="submission" date="2024-06" db="EMBL/GenBank/DDBJ databases">
        <title>Caproicibacterium argilliputei sp. nov, a novel caproic acid producing anaerobic bacterium isolated from pit mud.</title>
        <authorList>
            <person name="Xia S."/>
        </authorList>
    </citation>
    <scope>NUCLEOTIDE SEQUENCE</scope>
    <source>
        <strain evidence="18">ZCY20-5</strain>
    </source>
</reference>
<dbReference type="RefSeq" id="WP_275845861.1">
    <property type="nucleotide sequence ID" value="NZ_CP135996.1"/>
</dbReference>
<protein>
    <recommendedName>
        <fullName evidence="5 17">Epoxyqueuosine reductase QueH</fullName>
        <ecNumber evidence="4 17">1.17.99.6</ecNumber>
    </recommendedName>
    <alternativeName>
        <fullName evidence="15 17">Queuosine biosynthesis protein QueH</fullName>
    </alternativeName>
</protein>
<evidence type="ECO:0000313" key="18">
    <source>
        <dbReference type="EMBL" id="WOC32326.1"/>
    </source>
</evidence>
<comment type="similarity">
    <text evidence="3 17">Belongs to the QueH family.</text>
</comment>
<keyword evidence="19" id="KW-1185">Reference proteome</keyword>
<feature type="binding site" evidence="17">
    <location>
        <position position="112"/>
    </location>
    <ligand>
        <name>[4Fe-4S] cluster</name>
        <dbReference type="ChEBI" id="CHEBI:49883"/>
    </ligand>
</feature>
<evidence type="ECO:0000256" key="6">
    <source>
        <dbReference type="ARBA" id="ARBA00022485"/>
    </source>
</evidence>
<evidence type="ECO:0000256" key="4">
    <source>
        <dbReference type="ARBA" id="ARBA00012622"/>
    </source>
</evidence>
<dbReference type="AlphaFoldDB" id="A0AA97H166"/>
<comment type="catalytic activity">
    <reaction evidence="16 17">
        <text>epoxyqueuosine(34) in tRNA + AH2 = queuosine(34) in tRNA + A + H2O</text>
        <dbReference type="Rhea" id="RHEA:32159"/>
        <dbReference type="Rhea" id="RHEA-COMP:18571"/>
        <dbReference type="Rhea" id="RHEA-COMP:18582"/>
        <dbReference type="ChEBI" id="CHEBI:13193"/>
        <dbReference type="ChEBI" id="CHEBI:15377"/>
        <dbReference type="ChEBI" id="CHEBI:17499"/>
        <dbReference type="ChEBI" id="CHEBI:194431"/>
        <dbReference type="ChEBI" id="CHEBI:194443"/>
        <dbReference type="EC" id="1.17.99.6"/>
    </reaction>
</comment>
<evidence type="ECO:0000256" key="10">
    <source>
        <dbReference type="ARBA" id="ARBA00023002"/>
    </source>
</evidence>